<sequence length="50" mass="5643">MIFFINTPSTSNRGKHLSEAVHQLILSKYVSTVCTGIHYTNLTILQEAQH</sequence>
<evidence type="ECO:0000313" key="1">
    <source>
        <dbReference type="EMBL" id="JAH89639.1"/>
    </source>
</evidence>
<proteinExistence type="predicted"/>
<organism evidence="1">
    <name type="scientific">Anguilla anguilla</name>
    <name type="common">European freshwater eel</name>
    <name type="synonym">Muraena anguilla</name>
    <dbReference type="NCBI Taxonomy" id="7936"/>
    <lineage>
        <taxon>Eukaryota</taxon>
        <taxon>Metazoa</taxon>
        <taxon>Chordata</taxon>
        <taxon>Craniata</taxon>
        <taxon>Vertebrata</taxon>
        <taxon>Euteleostomi</taxon>
        <taxon>Actinopterygii</taxon>
        <taxon>Neopterygii</taxon>
        <taxon>Teleostei</taxon>
        <taxon>Anguilliformes</taxon>
        <taxon>Anguillidae</taxon>
        <taxon>Anguilla</taxon>
    </lineage>
</organism>
<protein>
    <submittedName>
        <fullName evidence="1">Uncharacterized protein</fullName>
    </submittedName>
</protein>
<reference evidence="1" key="1">
    <citation type="submission" date="2014-11" db="EMBL/GenBank/DDBJ databases">
        <authorList>
            <person name="Amaro Gonzalez C."/>
        </authorList>
    </citation>
    <scope>NUCLEOTIDE SEQUENCE</scope>
</reference>
<accession>A0A0E9WGW6</accession>
<reference evidence="1" key="2">
    <citation type="journal article" date="2015" name="Fish Shellfish Immunol.">
        <title>Early steps in the European eel (Anguilla anguilla)-Vibrio vulnificus interaction in the gills: Role of the RtxA13 toxin.</title>
        <authorList>
            <person name="Callol A."/>
            <person name="Pajuelo D."/>
            <person name="Ebbesson L."/>
            <person name="Teles M."/>
            <person name="MacKenzie S."/>
            <person name="Amaro C."/>
        </authorList>
    </citation>
    <scope>NUCLEOTIDE SEQUENCE</scope>
</reference>
<dbReference type="AlphaFoldDB" id="A0A0E9WGW6"/>
<name>A0A0E9WGW6_ANGAN</name>
<dbReference type="EMBL" id="GBXM01018938">
    <property type="protein sequence ID" value="JAH89639.1"/>
    <property type="molecule type" value="Transcribed_RNA"/>
</dbReference>